<sequence length="123" mass="13132">MQPPPQSSSALNTASLTCAQGLSQELVSSAETAPDEQAKRAAIGQRNPKSTMSSSSVSSRTLKVPHAFLPAGGNVPGMQLIKRNWMIGMLRLTGNAEQGTKSAFTNLRPSKVTVPRSRRNLTR</sequence>
<name>A0AAN6Q6Z5_9PEZI</name>
<evidence type="ECO:0000256" key="1">
    <source>
        <dbReference type="SAM" id="MobiDB-lite"/>
    </source>
</evidence>
<keyword evidence="3" id="KW-1185">Reference proteome</keyword>
<dbReference type="EMBL" id="MU863630">
    <property type="protein sequence ID" value="KAK4102905.1"/>
    <property type="molecule type" value="Genomic_DNA"/>
</dbReference>
<accession>A0AAN6Q6Z5</accession>
<reference evidence="2" key="2">
    <citation type="submission" date="2023-05" db="EMBL/GenBank/DDBJ databases">
        <authorList>
            <consortium name="Lawrence Berkeley National Laboratory"/>
            <person name="Steindorff A."/>
            <person name="Hensen N."/>
            <person name="Bonometti L."/>
            <person name="Westerberg I."/>
            <person name="Brannstrom I.O."/>
            <person name="Guillou S."/>
            <person name="Cros-Aarteil S."/>
            <person name="Calhoun S."/>
            <person name="Haridas S."/>
            <person name="Kuo A."/>
            <person name="Mondo S."/>
            <person name="Pangilinan J."/>
            <person name="Riley R."/>
            <person name="Labutti K."/>
            <person name="Andreopoulos B."/>
            <person name="Lipzen A."/>
            <person name="Chen C."/>
            <person name="Yanf M."/>
            <person name="Daum C."/>
            <person name="Ng V."/>
            <person name="Clum A."/>
            <person name="Ohm R."/>
            <person name="Martin F."/>
            <person name="Silar P."/>
            <person name="Natvig D."/>
            <person name="Lalanne C."/>
            <person name="Gautier V."/>
            <person name="Ament-Velasquez S.L."/>
            <person name="Kruys A."/>
            <person name="Hutchinson M.I."/>
            <person name="Powell A.J."/>
            <person name="Barry K."/>
            <person name="Miller A.N."/>
            <person name="Grigoriev I.V."/>
            <person name="Debuchy R."/>
            <person name="Gladieux P."/>
            <person name="Thoren M.H."/>
            <person name="Johannesson H."/>
        </authorList>
    </citation>
    <scope>NUCLEOTIDE SEQUENCE</scope>
    <source>
        <strain evidence="2">CBS 757.83</strain>
    </source>
</reference>
<gene>
    <name evidence="2" type="ORF">N658DRAFT_494973</name>
</gene>
<comment type="caution">
    <text evidence="2">The sequence shown here is derived from an EMBL/GenBank/DDBJ whole genome shotgun (WGS) entry which is preliminary data.</text>
</comment>
<evidence type="ECO:0000313" key="3">
    <source>
        <dbReference type="Proteomes" id="UP001305647"/>
    </source>
</evidence>
<feature type="compositionally biased region" description="Low complexity" evidence="1">
    <location>
        <begin position="50"/>
        <end position="59"/>
    </location>
</feature>
<dbReference type="Proteomes" id="UP001305647">
    <property type="component" value="Unassembled WGS sequence"/>
</dbReference>
<proteinExistence type="predicted"/>
<feature type="region of interest" description="Disordered" evidence="1">
    <location>
        <begin position="26"/>
        <end position="60"/>
    </location>
</feature>
<protein>
    <submittedName>
        <fullName evidence="2">Uncharacterized protein</fullName>
    </submittedName>
</protein>
<organism evidence="2 3">
    <name type="scientific">Parathielavia hyrcaniae</name>
    <dbReference type="NCBI Taxonomy" id="113614"/>
    <lineage>
        <taxon>Eukaryota</taxon>
        <taxon>Fungi</taxon>
        <taxon>Dikarya</taxon>
        <taxon>Ascomycota</taxon>
        <taxon>Pezizomycotina</taxon>
        <taxon>Sordariomycetes</taxon>
        <taxon>Sordariomycetidae</taxon>
        <taxon>Sordariales</taxon>
        <taxon>Chaetomiaceae</taxon>
        <taxon>Parathielavia</taxon>
    </lineage>
</organism>
<evidence type="ECO:0000313" key="2">
    <source>
        <dbReference type="EMBL" id="KAK4102905.1"/>
    </source>
</evidence>
<reference evidence="2" key="1">
    <citation type="journal article" date="2023" name="Mol. Phylogenet. Evol.">
        <title>Genome-scale phylogeny and comparative genomics of the fungal order Sordariales.</title>
        <authorList>
            <person name="Hensen N."/>
            <person name="Bonometti L."/>
            <person name="Westerberg I."/>
            <person name="Brannstrom I.O."/>
            <person name="Guillou S."/>
            <person name="Cros-Aarteil S."/>
            <person name="Calhoun S."/>
            <person name="Haridas S."/>
            <person name="Kuo A."/>
            <person name="Mondo S."/>
            <person name="Pangilinan J."/>
            <person name="Riley R."/>
            <person name="LaButti K."/>
            <person name="Andreopoulos B."/>
            <person name="Lipzen A."/>
            <person name="Chen C."/>
            <person name="Yan M."/>
            <person name="Daum C."/>
            <person name="Ng V."/>
            <person name="Clum A."/>
            <person name="Steindorff A."/>
            <person name="Ohm R.A."/>
            <person name="Martin F."/>
            <person name="Silar P."/>
            <person name="Natvig D.O."/>
            <person name="Lalanne C."/>
            <person name="Gautier V."/>
            <person name="Ament-Velasquez S.L."/>
            <person name="Kruys A."/>
            <person name="Hutchinson M.I."/>
            <person name="Powell A.J."/>
            <person name="Barry K."/>
            <person name="Miller A.N."/>
            <person name="Grigoriev I.V."/>
            <person name="Debuchy R."/>
            <person name="Gladieux P."/>
            <person name="Hiltunen Thoren M."/>
            <person name="Johannesson H."/>
        </authorList>
    </citation>
    <scope>NUCLEOTIDE SEQUENCE</scope>
    <source>
        <strain evidence="2">CBS 757.83</strain>
    </source>
</reference>
<dbReference type="AlphaFoldDB" id="A0AAN6Q6Z5"/>